<dbReference type="InterPro" id="IPR055446">
    <property type="entry name" value="RecD2_N_OB"/>
</dbReference>
<accession>K1SJL7</accession>
<name>K1SJL7_9ZZZZ</name>
<comment type="caution">
    <text evidence="2">The sequence shown here is derived from an EMBL/GenBank/DDBJ whole genome shotgun (WGS) entry which is preliminary data.</text>
</comment>
<sequence length="57" mass="6554">MDYESVKYVEGFVENIIFRNEDNGYTVFNIVYDDEEITCVGVLSYINTGEFITAQGE</sequence>
<gene>
    <name evidence="2" type="ORF">OBE_10340</name>
</gene>
<protein>
    <submittedName>
        <fullName evidence="2">Exodeoxyribonuclease V</fullName>
    </submittedName>
</protein>
<evidence type="ECO:0000259" key="1">
    <source>
        <dbReference type="Pfam" id="PF23139"/>
    </source>
</evidence>
<feature type="domain" description="ATP-dependent RecD2 DNA helicase OB-fold" evidence="1">
    <location>
        <begin position="7"/>
        <end position="57"/>
    </location>
</feature>
<organism evidence="2">
    <name type="scientific">human gut metagenome</name>
    <dbReference type="NCBI Taxonomy" id="408170"/>
    <lineage>
        <taxon>unclassified sequences</taxon>
        <taxon>metagenomes</taxon>
        <taxon>organismal metagenomes</taxon>
    </lineage>
</organism>
<dbReference type="AlphaFoldDB" id="K1SJL7"/>
<reference evidence="2" key="1">
    <citation type="journal article" date="2013" name="Environ. Microbiol.">
        <title>Microbiota from the distal guts of lean and obese adolescents exhibit partial functional redundancy besides clear differences in community structure.</title>
        <authorList>
            <person name="Ferrer M."/>
            <person name="Ruiz A."/>
            <person name="Lanza F."/>
            <person name="Haange S.B."/>
            <person name="Oberbach A."/>
            <person name="Till H."/>
            <person name="Bargiela R."/>
            <person name="Campoy C."/>
            <person name="Segura M.T."/>
            <person name="Richter M."/>
            <person name="von Bergen M."/>
            <person name="Seifert J."/>
            <person name="Suarez A."/>
        </authorList>
    </citation>
    <scope>NUCLEOTIDE SEQUENCE</scope>
</reference>
<proteinExistence type="predicted"/>
<dbReference type="Pfam" id="PF23139">
    <property type="entry name" value="OB_YrrC"/>
    <property type="match status" value="1"/>
</dbReference>
<dbReference type="EMBL" id="AJWZ01007123">
    <property type="protein sequence ID" value="EKC57793.1"/>
    <property type="molecule type" value="Genomic_DNA"/>
</dbReference>
<evidence type="ECO:0000313" key="2">
    <source>
        <dbReference type="EMBL" id="EKC57793.1"/>
    </source>
</evidence>
<feature type="non-terminal residue" evidence="2">
    <location>
        <position position="57"/>
    </location>
</feature>